<evidence type="ECO:0000313" key="4">
    <source>
        <dbReference type="EMBL" id="EHO39821.1"/>
    </source>
</evidence>
<evidence type="ECO:0000313" key="3">
    <source>
        <dbReference type="EMBL" id="APF19709.1"/>
    </source>
</evidence>
<evidence type="ECO:0000313" key="5">
    <source>
        <dbReference type="Proteomes" id="UP000004671"/>
    </source>
</evidence>
<dbReference type="OrthoDB" id="9798761at2"/>
<protein>
    <recommendedName>
        <fullName evidence="7">DUF262 domain-containing protein</fullName>
    </recommendedName>
</protein>
<dbReference type="KEGG" id="caby:Cabys_2961"/>
<evidence type="ECO:0000259" key="2">
    <source>
        <dbReference type="Pfam" id="PF07510"/>
    </source>
</evidence>
<dbReference type="eggNOG" id="COG1479">
    <property type="taxonomic scope" value="Bacteria"/>
</dbReference>
<feature type="domain" description="GmrSD restriction endonucleases N-terminal" evidence="1">
    <location>
        <begin position="11"/>
        <end position="226"/>
    </location>
</feature>
<dbReference type="AlphaFoldDB" id="H1XYK3"/>
<dbReference type="PANTHER" id="PTHR35149">
    <property type="entry name" value="SLL5132 PROTEIN"/>
    <property type="match status" value="1"/>
</dbReference>
<dbReference type="RefSeq" id="WP_006926705.1">
    <property type="nucleotide sequence ID" value="NZ_CM001402.1"/>
</dbReference>
<evidence type="ECO:0008006" key="7">
    <source>
        <dbReference type="Google" id="ProtNLM"/>
    </source>
</evidence>
<accession>H1XYK3</accession>
<keyword evidence="5" id="KW-1185">Reference proteome</keyword>
<reference evidence="3 6" key="2">
    <citation type="submission" date="2016-11" db="EMBL/GenBank/DDBJ databases">
        <title>Genomic analysis of Caldithrix abyssi and proposal of a novel bacterial phylum Caldithrichaeota.</title>
        <authorList>
            <person name="Kublanov I."/>
            <person name="Sigalova O."/>
            <person name="Gavrilov S."/>
            <person name="Lebedinsky A."/>
            <person name="Ivanova N."/>
            <person name="Daum C."/>
            <person name="Reddy T."/>
            <person name="Klenk H.P."/>
            <person name="Goker M."/>
            <person name="Reva O."/>
            <person name="Miroshnichenko M."/>
            <person name="Kyprides N."/>
            <person name="Woyke T."/>
            <person name="Gelfand M."/>
        </authorList>
    </citation>
    <scope>NUCLEOTIDE SEQUENCE [LARGE SCALE GENOMIC DNA]</scope>
    <source>
        <strain evidence="3 6">LF13</strain>
    </source>
</reference>
<evidence type="ECO:0000259" key="1">
    <source>
        <dbReference type="Pfam" id="PF03235"/>
    </source>
</evidence>
<feature type="domain" description="GmrSD restriction endonucleases C-terminal" evidence="2">
    <location>
        <begin position="452"/>
        <end position="553"/>
    </location>
</feature>
<dbReference type="HOGENOM" id="CLU_019881_0_0_0"/>
<reference evidence="4 5" key="1">
    <citation type="submission" date="2011-09" db="EMBL/GenBank/DDBJ databases">
        <title>The permanent draft genome of Caldithrix abyssi DSM 13497.</title>
        <authorList>
            <consortium name="US DOE Joint Genome Institute (JGI-PGF)"/>
            <person name="Lucas S."/>
            <person name="Han J."/>
            <person name="Lapidus A."/>
            <person name="Bruce D."/>
            <person name="Goodwin L."/>
            <person name="Pitluck S."/>
            <person name="Peters L."/>
            <person name="Kyrpides N."/>
            <person name="Mavromatis K."/>
            <person name="Ivanova N."/>
            <person name="Mikhailova N."/>
            <person name="Chertkov O."/>
            <person name="Detter J.C."/>
            <person name="Tapia R."/>
            <person name="Han C."/>
            <person name="Land M."/>
            <person name="Hauser L."/>
            <person name="Markowitz V."/>
            <person name="Cheng J.-F."/>
            <person name="Hugenholtz P."/>
            <person name="Woyke T."/>
            <person name="Wu D."/>
            <person name="Spring S."/>
            <person name="Brambilla E."/>
            <person name="Klenk H.-P."/>
            <person name="Eisen J.A."/>
        </authorList>
    </citation>
    <scope>NUCLEOTIDE SEQUENCE [LARGE SCALE GENOMIC DNA]</scope>
    <source>
        <strain evidence="4 5">DSM 13497</strain>
    </source>
</reference>
<proteinExistence type="predicted"/>
<dbReference type="Proteomes" id="UP000183868">
    <property type="component" value="Chromosome"/>
</dbReference>
<dbReference type="Pfam" id="PF07510">
    <property type="entry name" value="GmrSD_C"/>
    <property type="match status" value="1"/>
</dbReference>
<organism evidence="4 5">
    <name type="scientific">Caldithrix abyssi DSM 13497</name>
    <dbReference type="NCBI Taxonomy" id="880073"/>
    <lineage>
        <taxon>Bacteria</taxon>
        <taxon>Pseudomonadati</taxon>
        <taxon>Calditrichota</taxon>
        <taxon>Calditrichia</taxon>
        <taxon>Calditrichales</taxon>
        <taxon>Calditrichaceae</taxon>
        <taxon>Caldithrix</taxon>
    </lineage>
</organism>
<evidence type="ECO:0000313" key="6">
    <source>
        <dbReference type="Proteomes" id="UP000183868"/>
    </source>
</evidence>
<dbReference type="Pfam" id="PF03235">
    <property type="entry name" value="GmrSD_N"/>
    <property type="match status" value="1"/>
</dbReference>
<sequence>MNEIQGIARTIRELLKGVKYSIDYYQREYRWGTKQVLELLNDLTSKFLEGYQPEHKREQVEKYPHYFLGSIIISSKDAGKFIVDGQQRLTSITLLLILLRNLQQNRNDKVYIDDLIYSEKFGKKSFNLVVPEREACLTALFEGKSFDSNGMSESVINIYNRYQDLEEHFPEELRNHALPYFIDWLLENVHMVEITAYSDEDAYTIFETMNDRGLSLTPTEMLKGYLLANLIEEKRDESNRLWKKRIEEITEWGKDVESDFFKNWLRSQYAQKIRERKKGAKPEDFDRIGTEYHRWIRENSKNIGLTSSDDFYNFIHRNFNFFIRQYNMLMNASHGNVAELNHVMYNAHHGFTLQYMVLLAPLTLEDTEAIIKRKIRIAARFIDILLAWRIWNFRSISYSTMQYSMFLVMKEIRGLEPKKLAKTLYNRLQREEENFRKNSPYHRREIGFYMHQQNRRAIHRLLARLTEYVEVQSGLDSNYKNYVREEGKNRFEVEHIWADKYEYHEDEFEHPSDFQENRNRIGGLLLLPKSFNASYGDLKYGEKLPHYLKQNLLAQSLHPQCYEHNPGFLRFIEQSGLPFKPYEHFDRKALDERCELYRMIAEHVWNPEDLLREV</sequence>
<name>H1XYK3_CALAY</name>
<gene>
    <name evidence="3" type="ORF">Cabys_2961</name>
    <name evidence="4" type="ORF">Calab_0171</name>
</gene>
<dbReference type="PaxDb" id="880073-Calab_0171"/>
<dbReference type="PANTHER" id="PTHR35149:SF2">
    <property type="entry name" value="DUF262 DOMAIN-CONTAINING PROTEIN"/>
    <property type="match status" value="1"/>
</dbReference>
<dbReference type="STRING" id="880073.Cabys_2961"/>
<dbReference type="InterPro" id="IPR004919">
    <property type="entry name" value="GmrSD_N"/>
</dbReference>
<dbReference type="Proteomes" id="UP000004671">
    <property type="component" value="Chromosome"/>
</dbReference>
<dbReference type="InterPro" id="IPR011089">
    <property type="entry name" value="GmrSD_C"/>
</dbReference>
<dbReference type="InParanoid" id="H1XYK3"/>
<dbReference type="EMBL" id="CP018099">
    <property type="protein sequence ID" value="APF19709.1"/>
    <property type="molecule type" value="Genomic_DNA"/>
</dbReference>
<dbReference type="EMBL" id="CM001402">
    <property type="protein sequence ID" value="EHO39821.1"/>
    <property type="molecule type" value="Genomic_DNA"/>
</dbReference>